<dbReference type="RefSeq" id="WP_149082978.1">
    <property type="nucleotide sequence ID" value="NZ_VTAW01000039.1"/>
</dbReference>
<feature type="domain" description="HTH tetR-type" evidence="6">
    <location>
        <begin position="9"/>
        <end position="69"/>
    </location>
</feature>
<keyword evidence="8" id="KW-1185">Reference proteome</keyword>
<comment type="caution">
    <text evidence="7">The sequence shown here is derived from an EMBL/GenBank/DDBJ whole genome shotgun (WGS) entry which is preliminary data.</text>
</comment>
<keyword evidence="2" id="KW-0805">Transcription regulation</keyword>
<evidence type="ECO:0000256" key="3">
    <source>
        <dbReference type="ARBA" id="ARBA00023125"/>
    </source>
</evidence>
<dbReference type="InterPro" id="IPR036271">
    <property type="entry name" value="Tet_transcr_reg_TetR-rel_C_sf"/>
</dbReference>
<dbReference type="AlphaFoldDB" id="A0A5D5AFH7"/>
<dbReference type="PROSITE" id="PS50977">
    <property type="entry name" value="HTH_TETR_2"/>
    <property type="match status" value="1"/>
</dbReference>
<dbReference type="InterPro" id="IPR050109">
    <property type="entry name" value="HTH-type_TetR-like_transc_reg"/>
</dbReference>
<dbReference type="Proteomes" id="UP000324104">
    <property type="component" value="Unassembled WGS sequence"/>
</dbReference>
<evidence type="ECO:0000256" key="4">
    <source>
        <dbReference type="ARBA" id="ARBA00023163"/>
    </source>
</evidence>
<dbReference type="GO" id="GO:0000976">
    <property type="term" value="F:transcription cis-regulatory region binding"/>
    <property type="evidence" value="ECO:0007669"/>
    <property type="project" value="TreeGrafter"/>
</dbReference>
<dbReference type="InterPro" id="IPR001647">
    <property type="entry name" value="HTH_TetR"/>
</dbReference>
<dbReference type="InterPro" id="IPR009057">
    <property type="entry name" value="Homeodomain-like_sf"/>
</dbReference>
<dbReference type="Pfam" id="PF13977">
    <property type="entry name" value="TetR_C_6"/>
    <property type="match status" value="1"/>
</dbReference>
<dbReference type="SUPFAM" id="SSF46689">
    <property type="entry name" value="Homeodomain-like"/>
    <property type="match status" value="1"/>
</dbReference>
<proteinExistence type="predicted"/>
<sequence>MGTDSDEGVDTQEAIMQATYRALCKDGYANLTVQAIADEFDKTKGVIHYHYDTKEALLVAFLEYLLEAFEQNIAVDDQADPDERLLTLIETLLFGPPERGEFDHWELMTALLEVRTEAPYNQEFRRQLTRNYETVEATVVAIVEEGIEDGTFREIDPELVATLLLTCLNGARIYQVTLQRDDVATDTQESLEAVVADWLRRSESADEPS</sequence>
<name>A0A5D5AFH7_9EURY</name>
<dbReference type="InterPro" id="IPR039538">
    <property type="entry name" value="BetI_C"/>
</dbReference>
<evidence type="ECO:0000313" key="7">
    <source>
        <dbReference type="EMBL" id="TYT60516.1"/>
    </source>
</evidence>
<organism evidence="7 8">
    <name type="scientific">Natrialba swarupiae</name>
    <dbReference type="NCBI Taxonomy" id="2448032"/>
    <lineage>
        <taxon>Archaea</taxon>
        <taxon>Methanobacteriati</taxon>
        <taxon>Methanobacteriota</taxon>
        <taxon>Stenosarchaea group</taxon>
        <taxon>Halobacteria</taxon>
        <taxon>Halobacteriales</taxon>
        <taxon>Natrialbaceae</taxon>
        <taxon>Natrialba</taxon>
    </lineage>
</organism>
<protein>
    <submittedName>
        <fullName evidence="7">TetR/AcrR family transcriptional regulator</fullName>
    </submittedName>
</protein>
<dbReference type="EMBL" id="VTAW01000039">
    <property type="protein sequence ID" value="TYT60516.1"/>
    <property type="molecule type" value="Genomic_DNA"/>
</dbReference>
<keyword evidence="3 5" id="KW-0238">DNA-binding</keyword>
<evidence type="ECO:0000259" key="6">
    <source>
        <dbReference type="PROSITE" id="PS50977"/>
    </source>
</evidence>
<evidence type="ECO:0000256" key="2">
    <source>
        <dbReference type="ARBA" id="ARBA00023015"/>
    </source>
</evidence>
<keyword evidence="4" id="KW-0804">Transcription</keyword>
<accession>A0A5D5AFH7</accession>
<keyword evidence="1" id="KW-0678">Repressor</keyword>
<gene>
    <name evidence="7" type="ORF">FYC77_18490</name>
</gene>
<dbReference type="GO" id="GO:0003700">
    <property type="term" value="F:DNA-binding transcription factor activity"/>
    <property type="evidence" value="ECO:0007669"/>
    <property type="project" value="TreeGrafter"/>
</dbReference>
<dbReference type="SUPFAM" id="SSF48498">
    <property type="entry name" value="Tetracyclin repressor-like, C-terminal domain"/>
    <property type="match status" value="1"/>
</dbReference>
<evidence type="ECO:0000313" key="8">
    <source>
        <dbReference type="Proteomes" id="UP000324104"/>
    </source>
</evidence>
<dbReference type="Pfam" id="PF00440">
    <property type="entry name" value="TetR_N"/>
    <property type="match status" value="1"/>
</dbReference>
<reference evidence="7 8" key="1">
    <citation type="submission" date="2019-08" db="EMBL/GenBank/DDBJ databases">
        <title>Archaea genome.</title>
        <authorList>
            <person name="Kajale S."/>
            <person name="Shouche Y."/>
            <person name="Deshpande N."/>
            <person name="Sharma A."/>
        </authorList>
    </citation>
    <scope>NUCLEOTIDE SEQUENCE [LARGE SCALE GENOMIC DNA]</scope>
    <source>
        <strain evidence="7 8">ESP3B_9</strain>
    </source>
</reference>
<evidence type="ECO:0000256" key="1">
    <source>
        <dbReference type="ARBA" id="ARBA00022491"/>
    </source>
</evidence>
<evidence type="ECO:0000256" key="5">
    <source>
        <dbReference type="PROSITE-ProRule" id="PRU00335"/>
    </source>
</evidence>
<dbReference type="Gene3D" id="1.10.357.10">
    <property type="entry name" value="Tetracycline Repressor, domain 2"/>
    <property type="match status" value="1"/>
</dbReference>
<dbReference type="PANTHER" id="PTHR30055">
    <property type="entry name" value="HTH-TYPE TRANSCRIPTIONAL REGULATOR RUTR"/>
    <property type="match status" value="1"/>
</dbReference>
<dbReference type="PANTHER" id="PTHR30055:SF234">
    <property type="entry name" value="HTH-TYPE TRANSCRIPTIONAL REGULATOR BETI"/>
    <property type="match status" value="1"/>
</dbReference>
<feature type="DNA-binding region" description="H-T-H motif" evidence="5">
    <location>
        <begin position="32"/>
        <end position="51"/>
    </location>
</feature>